<sequence>MVMVRAVECGARRRRCRFGGNQKIVKPHHMWGGKVVAKQHGSIAMLWRRRGIHVSAMGLMVVFQRSGRRVRWGYKDLFDLCCRSLHDLLFVGAIKTAQVRFHGENDIVQEGMLWGRGGLKGQKRNPMWWRVLDYKSWYVRQMDCSSSRPVRTILRV</sequence>
<keyword evidence="2" id="KW-1185">Reference proteome</keyword>
<dbReference type="Proteomes" id="UP000799764">
    <property type="component" value="Unassembled WGS sequence"/>
</dbReference>
<gene>
    <name evidence="1" type="ORF">P171DRAFT_65837</name>
</gene>
<evidence type="ECO:0000313" key="2">
    <source>
        <dbReference type="Proteomes" id="UP000799764"/>
    </source>
</evidence>
<evidence type="ECO:0000313" key="1">
    <source>
        <dbReference type="EMBL" id="KAF2442339.1"/>
    </source>
</evidence>
<comment type="caution">
    <text evidence="1">The sequence shown here is derived from an EMBL/GenBank/DDBJ whole genome shotgun (WGS) entry which is preliminary data.</text>
</comment>
<organism evidence="1 2">
    <name type="scientific">Karstenula rhodostoma CBS 690.94</name>
    <dbReference type="NCBI Taxonomy" id="1392251"/>
    <lineage>
        <taxon>Eukaryota</taxon>
        <taxon>Fungi</taxon>
        <taxon>Dikarya</taxon>
        <taxon>Ascomycota</taxon>
        <taxon>Pezizomycotina</taxon>
        <taxon>Dothideomycetes</taxon>
        <taxon>Pleosporomycetidae</taxon>
        <taxon>Pleosporales</taxon>
        <taxon>Massarineae</taxon>
        <taxon>Didymosphaeriaceae</taxon>
        <taxon>Karstenula</taxon>
    </lineage>
</organism>
<protein>
    <submittedName>
        <fullName evidence="1">Uncharacterized protein</fullName>
    </submittedName>
</protein>
<name>A0A9P4U8I6_9PLEO</name>
<proteinExistence type="predicted"/>
<accession>A0A9P4U8I6</accession>
<reference evidence="1" key="1">
    <citation type="journal article" date="2020" name="Stud. Mycol.">
        <title>101 Dothideomycetes genomes: a test case for predicting lifestyles and emergence of pathogens.</title>
        <authorList>
            <person name="Haridas S."/>
            <person name="Albert R."/>
            <person name="Binder M."/>
            <person name="Bloem J."/>
            <person name="Labutti K."/>
            <person name="Salamov A."/>
            <person name="Andreopoulos B."/>
            <person name="Baker S."/>
            <person name="Barry K."/>
            <person name="Bills G."/>
            <person name="Bluhm B."/>
            <person name="Cannon C."/>
            <person name="Castanera R."/>
            <person name="Culley D."/>
            <person name="Daum C."/>
            <person name="Ezra D."/>
            <person name="Gonzalez J."/>
            <person name="Henrissat B."/>
            <person name="Kuo A."/>
            <person name="Liang C."/>
            <person name="Lipzen A."/>
            <person name="Lutzoni F."/>
            <person name="Magnuson J."/>
            <person name="Mondo S."/>
            <person name="Nolan M."/>
            <person name="Ohm R."/>
            <person name="Pangilinan J."/>
            <person name="Park H.-J."/>
            <person name="Ramirez L."/>
            <person name="Alfaro M."/>
            <person name="Sun H."/>
            <person name="Tritt A."/>
            <person name="Yoshinaga Y."/>
            <person name="Zwiers L.-H."/>
            <person name="Turgeon B."/>
            <person name="Goodwin S."/>
            <person name="Spatafora J."/>
            <person name="Crous P."/>
            <person name="Grigoriev I."/>
        </authorList>
    </citation>
    <scope>NUCLEOTIDE SEQUENCE</scope>
    <source>
        <strain evidence="1">CBS 690.94</strain>
    </source>
</reference>
<dbReference type="AlphaFoldDB" id="A0A9P4U8I6"/>
<dbReference type="EMBL" id="MU001504">
    <property type="protein sequence ID" value="KAF2442339.1"/>
    <property type="molecule type" value="Genomic_DNA"/>
</dbReference>